<feature type="compositionally biased region" description="Basic and acidic residues" evidence="1">
    <location>
        <begin position="17"/>
        <end position="46"/>
    </location>
</feature>
<feature type="region of interest" description="Disordered" evidence="1">
    <location>
        <begin position="1"/>
        <end position="46"/>
    </location>
</feature>
<name>A0A1G9E1L4_9ACTN</name>
<dbReference type="AlphaFoldDB" id="A0A1G9E1L4"/>
<evidence type="ECO:0000256" key="1">
    <source>
        <dbReference type="SAM" id="MobiDB-lite"/>
    </source>
</evidence>
<gene>
    <name evidence="2" type="ORF">SAMN05421874_11090</name>
</gene>
<dbReference type="EMBL" id="FNFB01000010">
    <property type="protein sequence ID" value="SDK69970.1"/>
    <property type="molecule type" value="Genomic_DNA"/>
</dbReference>
<accession>A0A1G9E1L4</accession>
<evidence type="ECO:0000313" key="2">
    <source>
        <dbReference type="EMBL" id="SDK69970.1"/>
    </source>
</evidence>
<dbReference type="Proteomes" id="UP000198683">
    <property type="component" value="Unassembled WGS sequence"/>
</dbReference>
<evidence type="ECO:0000313" key="3">
    <source>
        <dbReference type="Proteomes" id="UP000198683"/>
    </source>
</evidence>
<dbReference type="RefSeq" id="WP_176903152.1">
    <property type="nucleotide sequence ID" value="NZ_FNFB01000010.1"/>
</dbReference>
<proteinExistence type="predicted"/>
<dbReference type="STRING" id="683260.SAMN05421874_11090"/>
<keyword evidence="3" id="KW-1185">Reference proteome</keyword>
<sequence>MGRHAEDPESQKVVPFDPKKRQDTDSADHNETPSGKHSDHGKGGKK</sequence>
<feature type="compositionally biased region" description="Basic and acidic residues" evidence="1">
    <location>
        <begin position="1"/>
        <end position="10"/>
    </location>
</feature>
<reference evidence="2 3" key="1">
    <citation type="submission" date="2016-10" db="EMBL/GenBank/DDBJ databases">
        <authorList>
            <person name="de Groot N.N."/>
        </authorList>
    </citation>
    <scope>NUCLEOTIDE SEQUENCE [LARGE SCALE GENOMIC DNA]</scope>
    <source>
        <strain evidence="2 3">CGMCC 4.5681</strain>
    </source>
</reference>
<organism evidence="2 3">
    <name type="scientific">Nonomuraea maritima</name>
    <dbReference type="NCBI Taxonomy" id="683260"/>
    <lineage>
        <taxon>Bacteria</taxon>
        <taxon>Bacillati</taxon>
        <taxon>Actinomycetota</taxon>
        <taxon>Actinomycetes</taxon>
        <taxon>Streptosporangiales</taxon>
        <taxon>Streptosporangiaceae</taxon>
        <taxon>Nonomuraea</taxon>
    </lineage>
</organism>
<protein>
    <submittedName>
        <fullName evidence="2">Uncharacterized protein</fullName>
    </submittedName>
</protein>